<evidence type="ECO:0008006" key="2">
    <source>
        <dbReference type="Google" id="ProtNLM"/>
    </source>
</evidence>
<evidence type="ECO:0000313" key="1">
    <source>
        <dbReference type="EMBL" id="KKK82639.1"/>
    </source>
</evidence>
<dbReference type="SUPFAM" id="SSF52980">
    <property type="entry name" value="Restriction endonuclease-like"/>
    <property type="match status" value="1"/>
</dbReference>
<dbReference type="AlphaFoldDB" id="A0A0F9AW09"/>
<dbReference type="InterPro" id="IPR011335">
    <property type="entry name" value="Restrct_endonuc-II-like"/>
</dbReference>
<name>A0A0F9AW09_9ZZZZ</name>
<protein>
    <recommendedName>
        <fullName evidence="2">DUF559 domain-containing protein</fullName>
    </recommendedName>
</protein>
<accession>A0A0F9AW09</accession>
<organism evidence="1">
    <name type="scientific">marine sediment metagenome</name>
    <dbReference type="NCBI Taxonomy" id="412755"/>
    <lineage>
        <taxon>unclassified sequences</taxon>
        <taxon>metagenomes</taxon>
        <taxon>ecological metagenomes</taxon>
    </lineage>
</organism>
<comment type="caution">
    <text evidence="1">The sequence shown here is derived from an EMBL/GenBank/DDBJ whole genome shotgun (WGS) entry which is preliminary data.</text>
</comment>
<gene>
    <name evidence="1" type="ORF">LCGC14_2801390</name>
</gene>
<proteinExistence type="predicted"/>
<dbReference type="Gene3D" id="3.40.960.10">
    <property type="entry name" value="VSR Endonuclease"/>
    <property type="match status" value="1"/>
</dbReference>
<dbReference type="EMBL" id="LAZR01052581">
    <property type="protein sequence ID" value="KKK82639.1"/>
    <property type="molecule type" value="Genomic_DNA"/>
</dbReference>
<sequence length="119" mass="13770">MATIDLQFATSPEKAVYNALKKLGENFTFQSQMLGPHGEKGSTIADFVLPQYRLILSVIGFYWHSNLETKTRDNLQRLALETQGWRVIYIDESDALENARFYVTEAIRGVDWSRYQYLV</sequence>
<reference evidence="1" key="1">
    <citation type="journal article" date="2015" name="Nature">
        <title>Complex archaea that bridge the gap between prokaryotes and eukaryotes.</title>
        <authorList>
            <person name="Spang A."/>
            <person name="Saw J.H."/>
            <person name="Jorgensen S.L."/>
            <person name="Zaremba-Niedzwiedzka K."/>
            <person name="Martijn J."/>
            <person name="Lind A.E."/>
            <person name="van Eijk R."/>
            <person name="Schleper C."/>
            <person name="Guy L."/>
            <person name="Ettema T.J."/>
        </authorList>
    </citation>
    <scope>NUCLEOTIDE SEQUENCE</scope>
</reference>